<dbReference type="OrthoDB" id="190764at2157"/>
<reference evidence="1 2" key="1">
    <citation type="submission" date="2017-02" db="EMBL/GenBank/DDBJ databases">
        <title>Natronthermophilus aegyptiacus gen. nov.,sp. nov., an aerobic, extremely halophilic alkalithermophilic archaeon isolated from the athalassohaline Wadi An Natrun, Egypt.</title>
        <authorList>
            <person name="Zhao B."/>
        </authorList>
    </citation>
    <scope>NUCLEOTIDE SEQUENCE [LARGE SCALE GENOMIC DNA]</scope>
    <source>
        <strain evidence="1 2">CGMCC 1.3597</strain>
    </source>
</reference>
<evidence type="ECO:0000313" key="1">
    <source>
        <dbReference type="EMBL" id="OVE83176.1"/>
    </source>
</evidence>
<protein>
    <submittedName>
        <fullName evidence="1">Uncharacterized protein</fullName>
    </submittedName>
</protein>
<accession>A0A202E4E3</accession>
<evidence type="ECO:0000313" key="2">
    <source>
        <dbReference type="Proteomes" id="UP000196084"/>
    </source>
</evidence>
<proteinExistence type="predicted"/>
<comment type="caution">
    <text evidence="1">The sequence shown here is derived from an EMBL/GenBank/DDBJ whole genome shotgun (WGS) entry which is preliminary data.</text>
</comment>
<sequence length="87" mass="9892">MATTTDSRTIEIDLERELETDVPPEVPTEATLEIEYGGDEKTVRIEHGTDEWTFEFAEGRCVDRDPATRPIPNWINEAMGLVEGELR</sequence>
<name>A0A202E4E3_9EURY</name>
<dbReference type="Proteomes" id="UP000196084">
    <property type="component" value="Unassembled WGS sequence"/>
</dbReference>
<keyword evidence="2" id="KW-1185">Reference proteome</keyword>
<dbReference type="AlphaFoldDB" id="A0A202E4E3"/>
<organism evidence="1 2">
    <name type="scientific">Natronolimnobius baerhuensis</name>
    <dbReference type="NCBI Taxonomy" id="253108"/>
    <lineage>
        <taxon>Archaea</taxon>
        <taxon>Methanobacteriati</taxon>
        <taxon>Methanobacteriota</taxon>
        <taxon>Stenosarchaea group</taxon>
        <taxon>Halobacteria</taxon>
        <taxon>Halobacteriales</taxon>
        <taxon>Natrialbaceae</taxon>
        <taxon>Natronolimnobius</taxon>
    </lineage>
</organism>
<dbReference type="EMBL" id="MWPH01000004">
    <property type="protein sequence ID" value="OVE83176.1"/>
    <property type="molecule type" value="Genomic_DNA"/>
</dbReference>
<dbReference type="RefSeq" id="WP_054862406.1">
    <property type="nucleotide sequence ID" value="NZ_MWPH01000004.1"/>
</dbReference>
<gene>
    <name evidence="1" type="ORF">B2G88_17355</name>
</gene>